<comment type="caution">
    <text evidence="1">The sequence shown here is derived from an EMBL/GenBank/DDBJ whole genome shotgun (WGS) entry which is preliminary data.</text>
</comment>
<evidence type="ECO:0000313" key="2">
    <source>
        <dbReference type="Proteomes" id="UP000198795"/>
    </source>
</evidence>
<dbReference type="EMBL" id="FNJC01000002">
    <property type="protein sequence ID" value="SDO93890.1"/>
    <property type="molecule type" value="Genomic_DNA"/>
</dbReference>
<organism evidence="1 2">
    <name type="scientific">Filomicrobium insigne</name>
    <dbReference type="NCBI Taxonomy" id="418854"/>
    <lineage>
        <taxon>Bacteria</taxon>
        <taxon>Pseudomonadati</taxon>
        <taxon>Pseudomonadota</taxon>
        <taxon>Alphaproteobacteria</taxon>
        <taxon>Hyphomicrobiales</taxon>
        <taxon>Hyphomicrobiaceae</taxon>
        <taxon>Filomicrobium</taxon>
    </lineage>
</organism>
<proteinExistence type="predicted"/>
<accession>A0A1H0NNH9</accession>
<dbReference type="Gene3D" id="1.10.3700.10">
    <property type="entry name" value="AGR C 984p-like"/>
    <property type="match status" value="3"/>
</dbReference>
<gene>
    <name evidence="1" type="ORF">SAMN04488061_2046</name>
</gene>
<dbReference type="InterPro" id="IPR023157">
    <property type="entry name" value="AGR-C-984p-like_sf"/>
</dbReference>
<dbReference type="RefSeq" id="WP_090228412.1">
    <property type="nucleotide sequence ID" value="NZ_FNJC01000002.1"/>
</dbReference>
<protein>
    <recommendedName>
        <fullName evidence="3">Flagellar protein</fullName>
    </recommendedName>
</protein>
<dbReference type="SUPFAM" id="SSF158837">
    <property type="entry name" value="AGR C 984p-like"/>
    <property type="match status" value="3"/>
</dbReference>
<evidence type="ECO:0000313" key="1">
    <source>
        <dbReference type="EMBL" id="SDO93890.1"/>
    </source>
</evidence>
<dbReference type="InterPro" id="IPR010626">
    <property type="entry name" value="DUF1217"/>
</dbReference>
<keyword evidence="2" id="KW-1185">Reference proteome</keyword>
<reference evidence="1 2" key="1">
    <citation type="submission" date="2016-10" db="EMBL/GenBank/DDBJ databases">
        <authorList>
            <person name="Varghese N."/>
            <person name="Submissions S."/>
        </authorList>
    </citation>
    <scope>NUCLEOTIDE SEQUENCE [LARGE SCALE GENOMIC DNA]</scope>
    <source>
        <strain evidence="1 2">CGMCC 1.6497</strain>
    </source>
</reference>
<sequence>MLTTMAEYQRLTQDLDRTLKMTASDPVIARETEYYLSRISEISTVDEFVDDTRVFNYAMKAFGLEEMSYAKAFMRKVLTEGIDNPDAFSNKLVDKRYRAFAEAFNFQKLGAAATQIVAQETTTDYYTRQMLEEDSMESNYYLASIQSITTIDEFIGNTRVYSYAMKAFGLEDMIEDADFMRTVLTEGIHNPNAFANQLADSRFRKFAAVFNFESNGEATTSFSATQQGTVDKYMLTMGSKQEADTDYYLSTIADIKSIGEFMENTEVFNYALKAFFLEDFADDTDFIRKILEDGLDSVGGIIEQLEALDQKSLATFANAFNFRERGEDATTYSLTQQGTVDRYIRETLEVSAGEENQGVRLALYFERKAPSITSAYTILADKALTKFVQVALGIPASASSQDIDKQAAMIEKRLDLADLQDPEKLDKLVRRFTMLWELENPTQSAPVPNVLIGQPLQASFSSDLLASLQNLKLGGF</sequence>
<evidence type="ECO:0008006" key="3">
    <source>
        <dbReference type="Google" id="ProtNLM"/>
    </source>
</evidence>
<dbReference type="Proteomes" id="UP000198795">
    <property type="component" value="Unassembled WGS sequence"/>
</dbReference>
<dbReference type="Pfam" id="PF06748">
    <property type="entry name" value="DUF1217"/>
    <property type="match status" value="3"/>
</dbReference>
<name>A0A1H0NNH9_9HYPH</name>